<sequence>MFKNTWDIARQTVAKEGFLALYKDLTMGQIAVAGAGAGAINAILASPVEMFKIKMQGQYGGAGDKKLGAVVRDTYRQWGLRNGIMRGYWVTVAREIPAYAGFYTGYEFTKRRLEKQTSGPFGPGSMLTYVTAGATGGICYWLACYPLDVVKSKVQLAARPPSPGGLGYIGREMAEIVRQGGVQALFRGIAPSLIRSVPAAGSTFLAFEVTKNFIVEKNLL</sequence>
<evidence type="ECO:0000313" key="1">
    <source>
        <dbReference type="EMBL" id="KAJ9114276.1"/>
    </source>
</evidence>
<accession>A0ACC2WS92</accession>
<evidence type="ECO:0000313" key="2">
    <source>
        <dbReference type="Proteomes" id="UP001243375"/>
    </source>
</evidence>
<organism evidence="1 2">
    <name type="scientific">Naganishia vaughanmartiniae</name>
    <dbReference type="NCBI Taxonomy" id="1424756"/>
    <lineage>
        <taxon>Eukaryota</taxon>
        <taxon>Fungi</taxon>
        <taxon>Dikarya</taxon>
        <taxon>Basidiomycota</taxon>
        <taxon>Agaricomycotina</taxon>
        <taxon>Tremellomycetes</taxon>
        <taxon>Filobasidiales</taxon>
        <taxon>Filobasidiaceae</taxon>
        <taxon>Naganishia</taxon>
    </lineage>
</organism>
<proteinExistence type="predicted"/>
<dbReference type="EMBL" id="JASBWU010000019">
    <property type="protein sequence ID" value="KAJ9114276.1"/>
    <property type="molecule type" value="Genomic_DNA"/>
</dbReference>
<dbReference type="Proteomes" id="UP001243375">
    <property type="component" value="Unassembled WGS sequence"/>
</dbReference>
<comment type="caution">
    <text evidence="1">The sequence shown here is derived from an EMBL/GenBank/DDBJ whole genome shotgun (WGS) entry which is preliminary data.</text>
</comment>
<protein>
    <submittedName>
        <fullName evidence="1">Uncharacterized protein</fullName>
    </submittedName>
</protein>
<reference evidence="1" key="1">
    <citation type="submission" date="2023-04" db="EMBL/GenBank/DDBJ databases">
        <title>Draft Genome sequencing of Naganishia species isolated from polar environments using Oxford Nanopore Technology.</title>
        <authorList>
            <person name="Leo P."/>
            <person name="Venkateswaran K."/>
        </authorList>
    </citation>
    <scope>NUCLEOTIDE SEQUENCE</scope>
    <source>
        <strain evidence="1">MNA-CCFEE 5425</strain>
    </source>
</reference>
<name>A0ACC2WS92_9TREE</name>
<keyword evidence="2" id="KW-1185">Reference proteome</keyword>
<gene>
    <name evidence="1" type="ORF">QFC22_005728</name>
</gene>